<comment type="subunit">
    <text evidence="2">Heterodimer of SbcC and SbcD.</text>
</comment>
<evidence type="ECO:0000256" key="4">
    <source>
        <dbReference type="SAM" id="Coils"/>
    </source>
</evidence>
<evidence type="ECO:0000256" key="2">
    <source>
        <dbReference type="ARBA" id="ARBA00011322"/>
    </source>
</evidence>
<protein>
    <recommendedName>
        <fullName evidence="3">Nuclease SbcCD subunit C</fullName>
    </recommendedName>
</protein>
<evidence type="ECO:0000256" key="1">
    <source>
        <dbReference type="ARBA" id="ARBA00006930"/>
    </source>
</evidence>
<keyword evidence="4" id="KW-0175">Coiled coil</keyword>
<dbReference type="EMBL" id="JBHUNF010000001">
    <property type="protein sequence ID" value="MFD2673741.1"/>
    <property type="molecule type" value="Genomic_DNA"/>
</dbReference>
<feature type="domain" description="Rad50/SbcC-type AAA" evidence="6">
    <location>
        <begin position="7"/>
        <end position="307"/>
    </location>
</feature>
<reference evidence="8" key="1">
    <citation type="journal article" date="2019" name="Int. J. Syst. Evol. Microbiol.">
        <title>The Global Catalogue of Microorganisms (GCM) 10K type strain sequencing project: providing services to taxonomists for standard genome sequencing and annotation.</title>
        <authorList>
            <consortium name="The Broad Institute Genomics Platform"/>
            <consortium name="The Broad Institute Genome Sequencing Center for Infectious Disease"/>
            <person name="Wu L."/>
            <person name="Ma J."/>
        </authorList>
    </citation>
    <scope>NUCLEOTIDE SEQUENCE [LARGE SCALE GENOMIC DNA]</scope>
    <source>
        <strain evidence="8">TISTR 1511</strain>
    </source>
</reference>
<evidence type="ECO:0000256" key="3">
    <source>
        <dbReference type="ARBA" id="ARBA00013368"/>
    </source>
</evidence>
<dbReference type="InterPro" id="IPR027417">
    <property type="entry name" value="P-loop_NTPase"/>
</dbReference>
<dbReference type="Proteomes" id="UP001597453">
    <property type="component" value="Unassembled WGS sequence"/>
</dbReference>
<proteinExistence type="inferred from homology"/>
<dbReference type="InterPro" id="IPR038729">
    <property type="entry name" value="Rad50/SbcC_AAA"/>
</dbReference>
<organism evidence="7 8">
    <name type="scientific">Gulosibacter bifidus</name>
    <dbReference type="NCBI Taxonomy" id="272239"/>
    <lineage>
        <taxon>Bacteria</taxon>
        <taxon>Bacillati</taxon>
        <taxon>Actinomycetota</taxon>
        <taxon>Actinomycetes</taxon>
        <taxon>Micrococcales</taxon>
        <taxon>Microbacteriaceae</taxon>
        <taxon>Gulosibacter</taxon>
    </lineage>
</organism>
<dbReference type="Pfam" id="PF13558">
    <property type="entry name" value="SbcC_Walker_B"/>
    <property type="match status" value="1"/>
</dbReference>
<accession>A0ABW5RF95</accession>
<gene>
    <name evidence="7" type="ORF">ACFSUQ_00250</name>
</gene>
<dbReference type="PANTHER" id="PTHR32114:SF2">
    <property type="entry name" value="ABC TRANSPORTER ABCH.3"/>
    <property type="match status" value="1"/>
</dbReference>
<feature type="coiled-coil region" evidence="4">
    <location>
        <begin position="574"/>
        <end position="700"/>
    </location>
</feature>
<keyword evidence="8" id="KW-1185">Reference proteome</keyword>
<dbReference type="Pfam" id="PF13476">
    <property type="entry name" value="AAA_23"/>
    <property type="match status" value="1"/>
</dbReference>
<sequence length="1032" mass="113236">MRIVSVEFAGFGPYRTKQRVDFTTFADEGLFLIAGKTGSGKSTILDAIVYALYDRVPRFGNKTGQIRSRFAAPDEPTRVVLEFTHRGTDYRITRAPSYLRQSKHGNKVVETKPEQELAERIDGQWQVLSTKIAEIARILRELFPLNAEQFLQVIMLAQGRFQEFLHASSKDRQELLRSLFGTQRFIDLAHLAQVREGAVRSKVEANMNGLHEVALQLFRSDDEAEAQPLTTSSAPFTRTDIANRATDNANAVAAANTAVATATEAYESAVEGHRKQEAIYQQQQERNRHREQRETLRLQQPKIDQELRVPLDLHRQALLVIDDVTTARDRANECSQQRTALAGRRDDLICAFASVTQEERDDLSISDVHDLVTTGIRFDEADQPIEVSATIDRFEALTEPLQQAVDALGAVVRELADADDLNRQIATATKQATESQANLETASALVESLVAQRSLLPARIAEHREVVDGCTAKLAARESVEAALEVALSHQAAANAIPGCTATLNAAEVSLGNALQQQQHAIDAEQRLIQAKLANAAGELAATLREDEPCAVCGATTHPRPAAQDQPIIEQAQLDAAATESAKAQRTVDAARAERDRINLELASLTHSAAGWSIEQAAIEVAEIQARINTLDAAAAEQRTARQELERCEQELAKLESTIESTREQRDAHQNQHVRLSAVVEQLTARRTALTGAFASLERKQAVSTKLRTGLATMLDVLRTYITAQREAVRAQDIADTKIAASPFTDAAAVRSGIMSTTEATAVERKLEDFTTAMRTAETFLTRADIAALPEALVDLAPSEAQLRDAQERRDHARDRYSVAEERQRSEQNTLDRARELLHDYDRLQSGAALWSRLAGDLRGQNERKQHLEAFVLAAHLEAILEAANARLKETTQGRYTLVLDDDRVCHAAQSGLGIDVIDVYNGERRSTTSLSGGETFLVSLSLALGLADVVSSNAGGLALETLFIDEGFGSLDAETLEVAMQTLEQLRSSGRTVGVISHVPAMHERIPTQLAVRVLPDRSSTIDLRAADPGE</sequence>
<dbReference type="RefSeq" id="WP_066055435.1">
    <property type="nucleotide sequence ID" value="NZ_JBHUNF010000001.1"/>
</dbReference>
<comment type="caution">
    <text evidence="7">The sequence shown here is derived from an EMBL/GenBank/DDBJ whole genome shotgun (WGS) entry which is preliminary data.</text>
</comment>
<evidence type="ECO:0000256" key="5">
    <source>
        <dbReference type="SAM" id="MobiDB-lite"/>
    </source>
</evidence>
<dbReference type="Gene3D" id="3.40.50.300">
    <property type="entry name" value="P-loop containing nucleotide triphosphate hydrolases"/>
    <property type="match status" value="2"/>
</dbReference>
<name>A0ABW5RF95_9MICO</name>
<dbReference type="PANTHER" id="PTHR32114">
    <property type="entry name" value="ABC TRANSPORTER ABCH.3"/>
    <property type="match status" value="1"/>
</dbReference>
<evidence type="ECO:0000313" key="8">
    <source>
        <dbReference type="Proteomes" id="UP001597453"/>
    </source>
</evidence>
<evidence type="ECO:0000313" key="7">
    <source>
        <dbReference type="EMBL" id="MFD2673741.1"/>
    </source>
</evidence>
<evidence type="ECO:0000259" key="6">
    <source>
        <dbReference type="Pfam" id="PF13476"/>
    </source>
</evidence>
<dbReference type="SUPFAM" id="SSF52540">
    <property type="entry name" value="P-loop containing nucleoside triphosphate hydrolases"/>
    <property type="match status" value="1"/>
</dbReference>
<comment type="similarity">
    <text evidence="1">Belongs to the SMC family. SbcC subfamily.</text>
</comment>
<feature type="region of interest" description="Disordered" evidence="5">
    <location>
        <begin position="803"/>
        <end position="830"/>
    </location>
</feature>